<comment type="caution">
    <text evidence="2">The sequence shown here is derived from an EMBL/GenBank/DDBJ whole genome shotgun (WGS) entry which is preliminary data.</text>
</comment>
<keyword evidence="1" id="KW-1133">Transmembrane helix</keyword>
<feature type="transmembrane region" description="Helical" evidence="1">
    <location>
        <begin position="136"/>
        <end position="156"/>
    </location>
</feature>
<evidence type="ECO:0000256" key="1">
    <source>
        <dbReference type="SAM" id="Phobius"/>
    </source>
</evidence>
<feature type="transmembrane region" description="Helical" evidence="1">
    <location>
        <begin position="162"/>
        <end position="182"/>
    </location>
</feature>
<gene>
    <name evidence="2" type="ORF">DB30_01389</name>
</gene>
<dbReference type="RefSeq" id="WP_052547161.1">
    <property type="nucleotide sequence ID" value="NZ_JMCC02000013.1"/>
</dbReference>
<dbReference type="AlphaFoldDB" id="A0A0C2D9P7"/>
<organism evidence="2 3">
    <name type="scientific">Enhygromyxa salina</name>
    <dbReference type="NCBI Taxonomy" id="215803"/>
    <lineage>
        <taxon>Bacteria</taxon>
        <taxon>Pseudomonadati</taxon>
        <taxon>Myxococcota</taxon>
        <taxon>Polyangia</taxon>
        <taxon>Nannocystales</taxon>
        <taxon>Nannocystaceae</taxon>
        <taxon>Enhygromyxa</taxon>
    </lineage>
</organism>
<sequence>MSQLTDTEIEEAAAEAGISPAELRAALAEQAGGGAIARRGGTGLQASGMVPPSPRGVSVANAETTLPYPPEQAVRNLKHQIERAIGSTGHMMGSTEADIYDEAAGIIYRIQAESDGAKGSLVRVDIDPTPLRSRRLLTSMGLGATVGLFAVSGLIIPGLIGWALIAGAVGLTALGGTAMLALRQRAIQDARAITANALVEAEHGTPVAIGDYVGQGDDRPKALPPAREM</sequence>
<name>A0A0C2D9P7_9BACT</name>
<dbReference type="Proteomes" id="UP000031599">
    <property type="component" value="Unassembled WGS sequence"/>
</dbReference>
<keyword evidence="1" id="KW-0812">Transmembrane</keyword>
<evidence type="ECO:0000313" key="2">
    <source>
        <dbReference type="EMBL" id="KIG18280.1"/>
    </source>
</evidence>
<dbReference type="EMBL" id="JMCC02000013">
    <property type="protein sequence ID" value="KIG18280.1"/>
    <property type="molecule type" value="Genomic_DNA"/>
</dbReference>
<reference evidence="2 3" key="1">
    <citation type="submission" date="2014-12" db="EMBL/GenBank/DDBJ databases">
        <title>Genome assembly of Enhygromyxa salina DSM 15201.</title>
        <authorList>
            <person name="Sharma G."/>
            <person name="Subramanian S."/>
        </authorList>
    </citation>
    <scope>NUCLEOTIDE SEQUENCE [LARGE SCALE GENOMIC DNA]</scope>
    <source>
        <strain evidence="2 3">DSM 15201</strain>
    </source>
</reference>
<proteinExistence type="predicted"/>
<evidence type="ECO:0000313" key="3">
    <source>
        <dbReference type="Proteomes" id="UP000031599"/>
    </source>
</evidence>
<accession>A0A0C2D9P7</accession>
<protein>
    <submittedName>
        <fullName evidence="2">Uncharacterized protein</fullName>
    </submittedName>
</protein>
<keyword evidence="1" id="KW-0472">Membrane</keyword>